<evidence type="ECO:0000313" key="1">
    <source>
        <dbReference type="EMBL" id="KAJ5321012.1"/>
    </source>
</evidence>
<dbReference type="AlphaFoldDB" id="A0A9W9Q391"/>
<comment type="caution">
    <text evidence="1">The sequence shown here is derived from an EMBL/GenBank/DDBJ whole genome shotgun (WGS) entry which is preliminary data.</text>
</comment>
<accession>A0A9W9Q391</accession>
<dbReference type="Proteomes" id="UP001147746">
    <property type="component" value="Unassembled WGS sequence"/>
</dbReference>
<organism evidence="1 2">
    <name type="scientific">Penicillium atrosanguineum</name>
    <dbReference type="NCBI Taxonomy" id="1132637"/>
    <lineage>
        <taxon>Eukaryota</taxon>
        <taxon>Fungi</taxon>
        <taxon>Dikarya</taxon>
        <taxon>Ascomycota</taxon>
        <taxon>Pezizomycotina</taxon>
        <taxon>Eurotiomycetes</taxon>
        <taxon>Eurotiomycetidae</taxon>
        <taxon>Eurotiales</taxon>
        <taxon>Aspergillaceae</taxon>
        <taxon>Penicillium</taxon>
    </lineage>
</organism>
<evidence type="ECO:0000313" key="2">
    <source>
        <dbReference type="Proteomes" id="UP001147746"/>
    </source>
</evidence>
<protein>
    <submittedName>
        <fullName evidence="1">Uncharacterized protein</fullName>
    </submittedName>
</protein>
<reference evidence="1" key="2">
    <citation type="journal article" date="2023" name="IMA Fungus">
        <title>Comparative genomic study of the Penicillium genus elucidates a diverse pangenome and 15 lateral gene transfer events.</title>
        <authorList>
            <person name="Petersen C."/>
            <person name="Sorensen T."/>
            <person name="Nielsen M.R."/>
            <person name="Sondergaard T.E."/>
            <person name="Sorensen J.L."/>
            <person name="Fitzpatrick D.A."/>
            <person name="Frisvad J.C."/>
            <person name="Nielsen K.L."/>
        </authorList>
    </citation>
    <scope>NUCLEOTIDE SEQUENCE</scope>
    <source>
        <strain evidence="1">IBT 21472</strain>
    </source>
</reference>
<gene>
    <name evidence="1" type="ORF">N7476_004014</name>
</gene>
<name>A0A9W9Q391_9EURO</name>
<sequence>MAKNKNQKKKNIETQVHLIWREFGSFTRCLDVDPSKADLLVPNLKIALQRQQEILKPAPVEEVTRKAIGDLTRDEINEGFGIAKELPESDGRQPWPPRNMIPRDISAGCLTSIQSVQKYMARSSRNEAAARVVIDLILFDILDQIMDGHCNISGTWPLHIQMETSLESNMVTVKGKDQRFRGTSDYTLWYGNGDGPEKAINLIILEAKAQKPAAGDEQALGYMGCVHQERRFKPGRSAIVYGVVTDGEEWRFWRLNDEGRYSWDVEISGMLSGDVKGKETGYAKIATLLGFIMEQAMILSPYTTRMHS</sequence>
<dbReference type="EMBL" id="JAPZBO010000003">
    <property type="protein sequence ID" value="KAJ5321012.1"/>
    <property type="molecule type" value="Genomic_DNA"/>
</dbReference>
<proteinExistence type="predicted"/>
<reference evidence="1" key="1">
    <citation type="submission" date="2022-12" db="EMBL/GenBank/DDBJ databases">
        <authorList>
            <person name="Petersen C."/>
        </authorList>
    </citation>
    <scope>NUCLEOTIDE SEQUENCE</scope>
    <source>
        <strain evidence="1">IBT 21472</strain>
    </source>
</reference>
<keyword evidence="2" id="KW-1185">Reference proteome</keyword>